<accession>A0A8S9J3V7</accession>
<dbReference type="AlphaFoldDB" id="A0A8S9J3V7"/>
<protein>
    <submittedName>
        <fullName evidence="1">Uncharacterized protein</fullName>
    </submittedName>
</protein>
<sequence>MHGINPTLPNPPDVDAYSRDEFMELMKKFWQDQDTIFEDFYNKIDANYYPLNNSIAWISKTMEELRRSWSIPNGFWEPKFTPSISVIGGKSRNSNFP</sequence>
<organism evidence="1">
    <name type="scientific">Brassica cretica</name>
    <name type="common">Mustard</name>
    <dbReference type="NCBI Taxonomy" id="69181"/>
    <lineage>
        <taxon>Eukaryota</taxon>
        <taxon>Viridiplantae</taxon>
        <taxon>Streptophyta</taxon>
        <taxon>Embryophyta</taxon>
        <taxon>Tracheophyta</taxon>
        <taxon>Spermatophyta</taxon>
        <taxon>Magnoliopsida</taxon>
        <taxon>eudicotyledons</taxon>
        <taxon>Gunneridae</taxon>
        <taxon>Pentapetalae</taxon>
        <taxon>rosids</taxon>
        <taxon>malvids</taxon>
        <taxon>Brassicales</taxon>
        <taxon>Brassicaceae</taxon>
        <taxon>Brassiceae</taxon>
        <taxon>Brassica</taxon>
    </lineage>
</organism>
<proteinExistence type="predicted"/>
<name>A0A8S9J3V7_BRACR</name>
<evidence type="ECO:0000313" key="1">
    <source>
        <dbReference type="EMBL" id="KAF2576202.1"/>
    </source>
</evidence>
<reference evidence="1" key="1">
    <citation type="submission" date="2019-12" db="EMBL/GenBank/DDBJ databases">
        <title>Genome sequencing and annotation of Brassica cretica.</title>
        <authorList>
            <person name="Studholme D.J."/>
            <person name="Sarris P.F."/>
        </authorList>
    </citation>
    <scope>NUCLEOTIDE SEQUENCE</scope>
    <source>
        <strain evidence="1">PFS-102/07</strain>
        <tissue evidence="1">Leaf</tissue>
    </source>
</reference>
<dbReference type="EMBL" id="QGKY02001015">
    <property type="protein sequence ID" value="KAF2576202.1"/>
    <property type="molecule type" value="Genomic_DNA"/>
</dbReference>
<gene>
    <name evidence="1" type="ORF">F2Q70_00003982</name>
</gene>
<comment type="caution">
    <text evidence="1">The sequence shown here is derived from an EMBL/GenBank/DDBJ whole genome shotgun (WGS) entry which is preliminary data.</text>
</comment>